<dbReference type="InterPro" id="IPR001375">
    <property type="entry name" value="Peptidase_S9_cat"/>
</dbReference>
<dbReference type="PRINTS" id="PR00862">
    <property type="entry name" value="PROLIGOPTASE"/>
</dbReference>
<organism evidence="6 7">
    <name type="scientific">Tetrahymena thermophila (strain SB210)</name>
    <dbReference type="NCBI Taxonomy" id="312017"/>
    <lineage>
        <taxon>Eukaryota</taxon>
        <taxon>Sar</taxon>
        <taxon>Alveolata</taxon>
        <taxon>Ciliophora</taxon>
        <taxon>Intramacronucleata</taxon>
        <taxon>Oligohymenophorea</taxon>
        <taxon>Hymenostomatida</taxon>
        <taxon>Tetrahymenina</taxon>
        <taxon>Tetrahymenidae</taxon>
        <taxon>Tetrahymena</taxon>
    </lineage>
</organism>
<dbReference type="OrthoDB" id="288941at2759"/>
<dbReference type="Pfam" id="PF00326">
    <property type="entry name" value="Peptidase_S9"/>
    <property type="match status" value="1"/>
</dbReference>
<dbReference type="Proteomes" id="UP000009168">
    <property type="component" value="Unassembled WGS sequence"/>
</dbReference>
<evidence type="ECO:0000256" key="4">
    <source>
        <dbReference type="ARBA" id="ARBA00045448"/>
    </source>
</evidence>
<dbReference type="InterPro" id="IPR002470">
    <property type="entry name" value="Peptidase_S9A"/>
</dbReference>
<evidence type="ECO:0000259" key="5">
    <source>
        <dbReference type="Pfam" id="PF00326"/>
    </source>
</evidence>
<evidence type="ECO:0000313" key="6">
    <source>
        <dbReference type="EMBL" id="EAR99691.2"/>
    </source>
</evidence>
<dbReference type="GeneID" id="7841082"/>
<dbReference type="Gene3D" id="3.40.50.1820">
    <property type="entry name" value="alpha/beta hydrolase"/>
    <property type="match status" value="2"/>
</dbReference>
<evidence type="ECO:0000313" key="7">
    <source>
        <dbReference type="Proteomes" id="UP000009168"/>
    </source>
</evidence>
<dbReference type="AlphaFoldDB" id="I7LVT6"/>
<sequence length="995" mass="118010">MNRLIRLSLRKSFTNREEYESIFTRLFKKSARNSIQKVNPMTGQTNKKNPIIALLEDPEPDEKMKDLSQYDPRNRITMSVKEDKEIFLEENKDISDLERNRMQNIDKVLGTKTVFHEIKTYEERLDSEHVMERKIVKLEQGRIKKTAIDRLLTTDPQKKRDLPKIRNFSEFSKRMIDMRIYPQHDKESTVLKTDFETLVDQYSYLQLNKYKSTTEIESMSEQIEAKENSQTQFENEMTQKKIDSFIQKENMYSDMSLIKVSQLEDSLLSDLKKKTDIHDSVPLYTDKFIYYNRDPRVTKECPLSLYRTSIQKFRFKPFNIMEVNPENNEEEQVITKQEILNFLENYVEFDKRIEHLADEIELGHVMFQDIIYSPDHDYISFIFDIYNNNQEYIMIIKDMNSKKLIPRIFSNIDDTVAYDCFNNIYLSQKNDLGRFSIISSLNLQDPEISKIQPKTIIEEKNPNFQFRIRQISNKDVILIDSCSIGGNDQNQLYFKETYMPNTDFRLILERTVDTSTKLKMGDTSVFYTQSYKNERPTKLYMNNYTKGSRELLEMKQSQETKPSVVNINEVYKEAKKMVESNTLSTGTLKSQFLEMVQKEKYQAIEVSLNKELFFEAGIDEYIKHFEVFQHYVAILVSKMPEQKDYIKIYNFKTKSFHTLSFQEDLYDIQPESNQYYTSNSYNFTLMTPNQPLNFMSYNMAMRECQSYHLRLFVNFQSQNYQMERLQAKSRDGSEIPFTLVYNKQYVNANSPCILYLNQEENSRGAYDLTPNMVSLLDRGVIIAYPHMRGTYDISEEWFKAGCAERRLTNFCDLIDVAKYIKEQEISNKICGYSTTPLSGLSLFMAVLNEPNLIRCSVYHNGMFDIIEYLQNNQNADTLKIFGDVKSDQDIYEFVKEYSPYQQDLSEIDFENMMFTCNSKHPLAYQTRKLVAKLRENKENTEVYFREYLMMPQESQEIQQFAFLLSIAFYSMDADKKTYIKPEEKDYGDDFDDFRK</sequence>
<gene>
    <name evidence="6" type="ORF">TTHERM_00590290</name>
</gene>
<evidence type="ECO:0000256" key="3">
    <source>
        <dbReference type="ARBA" id="ARBA00042165"/>
    </source>
</evidence>
<name>I7LVT6_TETTS</name>
<evidence type="ECO:0000256" key="2">
    <source>
        <dbReference type="ARBA" id="ARBA00039290"/>
    </source>
</evidence>
<proteinExistence type="inferred from homology"/>
<dbReference type="eggNOG" id="KOG2237">
    <property type="taxonomic scope" value="Eukaryota"/>
</dbReference>
<dbReference type="SUPFAM" id="SSF53474">
    <property type="entry name" value="alpha/beta-Hydrolases"/>
    <property type="match status" value="1"/>
</dbReference>
<evidence type="ECO:0000256" key="1">
    <source>
        <dbReference type="ARBA" id="ARBA00005228"/>
    </source>
</evidence>
<reference evidence="7" key="1">
    <citation type="journal article" date="2006" name="PLoS Biol.">
        <title>Macronuclear genome sequence of the ciliate Tetrahymena thermophila, a model eukaryote.</title>
        <authorList>
            <person name="Eisen J.A."/>
            <person name="Coyne R.S."/>
            <person name="Wu M."/>
            <person name="Wu D."/>
            <person name="Thiagarajan M."/>
            <person name="Wortman J.R."/>
            <person name="Badger J.H."/>
            <person name="Ren Q."/>
            <person name="Amedeo P."/>
            <person name="Jones K.M."/>
            <person name="Tallon L.J."/>
            <person name="Delcher A.L."/>
            <person name="Salzberg S.L."/>
            <person name="Silva J.C."/>
            <person name="Haas B.J."/>
            <person name="Majoros W.H."/>
            <person name="Farzad M."/>
            <person name="Carlton J.M."/>
            <person name="Smith R.K. Jr."/>
            <person name="Garg J."/>
            <person name="Pearlman R.E."/>
            <person name="Karrer K.M."/>
            <person name="Sun L."/>
            <person name="Manning G."/>
            <person name="Elde N.C."/>
            <person name="Turkewitz A.P."/>
            <person name="Asai D.J."/>
            <person name="Wilkes D.E."/>
            <person name="Wang Y."/>
            <person name="Cai H."/>
            <person name="Collins K."/>
            <person name="Stewart B.A."/>
            <person name="Lee S.R."/>
            <person name="Wilamowska K."/>
            <person name="Weinberg Z."/>
            <person name="Ruzzo W.L."/>
            <person name="Wloga D."/>
            <person name="Gaertig J."/>
            <person name="Frankel J."/>
            <person name="Tsao C.-C."/>
            <person name="Gorovsky M.A."/>
            <person name="Keeling P.J."/>
            <person name="Waller R.F."/>
            <person name="Patron N.J."/>
            <person name="Cherry J.M."/>
            <person name="Stover N.A."/>
            <person name="Krieger C.J."/>
            <person name="del Toro C."/>
            <person name="Ryder H.F."/>
            <person name="Williamson S.C."/>
            <person name="Barbeau R.A."/>
            <person name="Hamilton E.P."/>
            <person name="Orias E."/>
        </authorList>
    </citation>
    <scope>NUCLEOTIDE SEQUENCE [LARGE SCALE GENOMIC DNA]</scope>
    <source>
        <strain evidence="7">SB210</strain>
    </source>
</reference>
<dbReference type="InParanoid" id="I7LVT6"/>
<dbReference type="PANTHER" id="PTHR11757">
    <property type="entry name" value="PROTEASE FAMILY S9A OLIGOPEPTIDASE"/>
    <property type="match status" value="1"/>
</dbReference>
<accession>I7LVT6</accession>
<dbReference type="GO" id="GO:0004252">
    <property type="term" value="F:serine-type endopeptidase activity"/>
    <property type="evidence" value="ECO:0007669"/>
    <property type="project" value="InterPro"/>
</dbReference>
<dbReference type="GO" id="GO:0006508">
    <property type="term" value="P:proteolysis"/>
    <property type="evidence" value="ECO:0007669"/>
    <property type="project" value="InterPro"/>
</dbReference>
<dbReference type="Gene3D" id="2.130.10.120">
    <property type="entry name" value="Prolyl oligopeptidase, N-terminal domain"/>
    <property type="match status" value="2"/>
</dbReference>
<feature type="domain" description="Peptidase S9 prolyl oligopeptidase catalytic" evidence="5">
    <location>
        <begin position="771"/>
        <end position="941"/>
    </location>
</feature>
<dbReference type="EMBL" id="GG662637">
    <property type="protein sequence ID" value="EAR99691.2"/>
    <property type="molecule type" value="Genomic_DNA"/>
</dbReference>
<protein>
    <recommendedName>
        <fullName evidence="2">Prolyl endopeptidase-like</fullName>
    </recommendedName>
    <alternativeName>
        <fullName evidence="3">Prolylendopeptidase-like</fullName>
    </alternativeName>
</protein>
<comment type="similarity">
    <text evidence="1">Belongs to the peptidase S9A family.</text>
</comment>
<keyword evidence="7" id="KW-1185">Reference proteome</keyword>
<dbReference type="RefSeq" id="XP_001019936.2">
    <property type="nucleotide sequence ID" value="XM_001019936.3"/>
</dbReference>
<comment type="function">
    <text evidence="4">Serine peptidase whose precise substrate specificity remains unclear. Does not cleave peptides after a arginine or lysine residue. Regulates trans-Golgi network morphology and sorting by regulating the membrane binding of the AP-1 complex. May play a role in the regulation of synaptic vesicle exocytosis.</text>
</comment>
<dbReference type="KEGG" id="tet:TTHERM_00590290"/>
<dbReference type="InterPro" id="IPR029058">
    <property type="entry name" value="AB_hydrolase_fold"/>
</dbReference>
<dbReference type="PANTHER" id="PTHR11757:SF19">
    <property type="entry name" value="PROLYL ENDOPEPTIDASE-LIKE"/>
    <property type="match status" value="1"/>
</dbReference>
<dbReference type="InterPro" id="IPR051543">
    <property type="entry name" value="Serine_Peptidase_S9A"/>
</dbReference>